<comment type="caution">
    <text evidence="1">The sequence shown here is derived from an EMBL/GenBank/DDBJ whole genome shotgun (WGS) entry which is preliminary data.</text>
</comment>
<dbReference type="Proteomes" id="UP000019141">
    <property type="component" value="Unassembled WGS sequence"/>
</dbReference>
<evidence type="ECO:0000313" key="2">
    <source>
        <dbReference type="Proteomes" id="UP000019141"/>
    </source>
</evidence>
<organism evidence="1 2">
    <name type="scientific">Entotheonella factor</name>
    <dbReference type="NCBI Taxonomy" id="1429438"/>
    <lineage>
        <taxon>Bacteria</taxon>
        <taxon>Pseudomonadati</taxon>
        <taxon>Nitrospinota/Tectimicrobiota group</taxon>
        <taxon>Candidatus Tectimicrobiota</taxon>
        <taxon>Candidatus Entotheonellia</taxon>
        <taxon>Candidatus Entotheonellales</taxon>
        <taxon>Candidatus Entotheonellaceae</taxon>
        <taxon>Candidatus Entotheonella</taxon>
    </lineage>
</organism>
<proteinExistence type="predicted"/>
<name>W4LV56_ENTF1</name>
<evidence type="ECO:0000313" key="1">
    <source>
        <dbReference type="EMBL" id="ETX01974.1"/>
    </source>
</evidence>
<keyword evidence="2" id="KW-1185">Reference proteome</keyword>
<gene>
    <name evidence="1" type="ORF">ETSY1_05330</name>
</gene>
<protein>
    <submittedName>
        <fullName evidence="1">Uncharacterized protein</fullName>
    </submittedName>
</protein>
<dbReference type="HOGENOM" id="CLU_2463321_0_0_7"/>
<dbReference type="EMBL" id="AZHW01000185">
    <property type="protein sequence ID" value="ETX01974.1"/>
    <property type="molecule type" value="Genomic_DNA"/>
</dbReference>
<accession>W4LV56</accession>
<sequence>MYLFFEGKVVSGRSKRRILMLLEDESFPEDCRVAMEVFALVEAGYAVRVICPTDAVDTRRFENVSGVATYRYPRPPEWGGLFGYHEAF</sequence>
<dbReference type="AlphaFoldDB" id="W4LV56"/>
<reference evidence="1 2" key="1">
    <citation type="journal article" date="2014" name="Nature">
        <title>An environmental bacterial taxon with a large and distinct metabolic repertoire.</title>
        <authorList>
            <person name="Wilson M.C."/>
            <person name="Mori T."/>
            <person name="Ruckert C."/>
            <person name="Uria A.R."/>
            <person name="Helf M.J."/>
            <person name="Takada K."/>
            <person name="Gernert C."/>
            <person name="Steffens U.A."/>
            <person name="Heycke N."/>
            <person name="Schmitt S."/>
            <person name="Rinke C."/>
            <person name="Helfrich E.J."/>
            <person name="Brachmann A.O."/>
            <person name="Gurgui C."/>
            <person name="Wakimoto T."/>
            <person name="Kracht M."/>
            <person name="Crusemann M."/>
            <person name="Hentschel U."/>
            <person name="Abe I."/>
            <person name="Matsunaga S."/>
            <person name="Kalinowski J."/>
            <person name="Takeyama H."/>
            <person name="Piel J."/>
        </authorList>
    </citation>
    <scope>NUCLEOTIDE SEQUENCE [LARGE SCALE GENOMIC DNA]</scope>
    <source>
        <strain evidence="2">TSY1</strain>
    </source>
</reference>